<dbReference type="PANTHER" id="PTHR32332:SF31">
    <property type="entry name" value="2-NITROPROPANE DIOXYGENASE FAMILY, PUTATIVE (AFU_ORTHOLOGUE AFUA_2G09850)-RELATED"/>
    <property type="match status" value="1"/>
</dbReference>
<accession>A0A507R1J5</accession>
<dbReference type="Pfam" id="PF03060">
    <property type="entry name" value="NMO"/>
    <property type="match status" value="1"/>
</dbReference>
<comment type="caution">
    <text evidence="4">The sequence shown here is derived from an EMBL/GenBank/DDBJ whole genome shotgun (WGS) entry which is preliminary data.</text>
</comment>
<dbReference type="CDD" id="cd04730">
    <property type="entry name" value="NPD_like"/>
    <property type="match status" value="1"/>
</dbReference>
<reference evidence="4 5" key="1">
    <citation type="submission" date="2019-06" db="EMBL/GenBank/DDBJ databases">
        <title>Wine fermentation using esterase from Monascus purpureus.</title>
        <authorList>
            <person name="Geng C."/>
            <person name="Zhang Y."/>
        </authorList>
    </citation>
    <scope>NUCLEOTIDE SEQUENCE [LARGE SCALE GENOMIC DNA]</scope>
    <source>
        <strain evidence="4">HQ1</strain>
    </source>
</reference>
<evidence type="ECO:0000313" key="5">
    <source>
        <dbReference type="Proteomes" id="UP000319663"/>
    </source>
</evidence>
<dbReference type="STRING" id="5098.A0A507R1J5"/>
<keyword evidence="5" id="KW-1185">Reference proteome</keyword>
<keyword evidence="1" id="KW-0285">Flavoprotein</keyword>
<keyword evidence="2" id="KW-0288">FMN</keyword>
<proteinExistence type="predicted"/>
<organism evidence="4 5">
    <name type="scientific">Monascus purpureus</name>
    <name type="common">Red mold</name>
    <name type="synonym">Monascus anka</name>
    <dbReference type="NCBI Taxonomy" id="5098"/>
    <lineage>
        <taxon>Eukaryota</taxon>
        <taxon>Fungi</taxon>
        <taxon>Dikarya</taxon>
        <taxon>Ascomycota</taxon>
        <taxon>Pezizomycotina</taxon>
        <taxon>Eurotiomycetes</taxon>
        <taxon>Eurotiomycetidae</taxon>
        <taxon>Eurotiales</taxon>
        <taxon>Aspergillaceae</taxon>
        <taxon>Monascus</taxon>
    </lineage>
</organism>
<dbReference type="EMBL" id="VIFY01000022">
    <property type="protein sequence ID" value="TQB75245.1"/>
    <property type="molecule type" value="Genomic_DNA"/>
</dbReference>
<name>A0A507R1J5_MONPU</name>
<protein>
    <submittedName>
        <fullName evidence="4">Uncharacterized protein</fullName>
    </submittedName>
</protein>
<dbReference type="Gene3D" id="3.20.20.70">
    <property type="entry name" value="Aldolase class I"/>
    <property type="match status" value="1"/>
</dbReference>
<dbReference type="InterPro" id="IPR004136">
    <property type="entry name" value="NMO"/>
</dbReference>
<dbReference type="SUPFAM" id="SSF51412">
    <property type="entry name" value="Inosine monophosphate dehydrogenase (IMPDH)"/>
    <property type="match status" value="1"/>
</dbReference>
<dbReference type="Proteomes" id="UP000319663">
    <property type="component" value="Unassembled WGS sequence"/>
</dbReference>
<dbReference type="InterPro" id="IPR013785">
    <property type="entry name" value="Aldolase_TIM"/>
</dbReference>
<sequence length="328" mass="35315">MATTTQRIRTPVTDLLGIKHPVLLAGIFAVSSPRMAAASYLVDKNAPFGVDLLIPRVGGNARKSNYDYTDSKLDELIQKIVESGVRLFVSAVGLPPKGVVDALHKGGMLYMNMVGHPSHAQKAIENGADLLCAQGGEAGGHTGEIPIVILVPAVSKIINHQKSTITGKEVQLVAADGLFNGQSLAATLMLGASAVWIGTQFTLVDESGAPPYLQEALRKASFGDIIRTTIFTGRPLHARSSPYIRRWEEGRRQEKLDLQSKDIIPIQHELKTKPDDKEVNENAHPVLMGKVAGMVSEKSPAKKIIDDMVDEASALLIKGQKLVLTPKL</sequence>
<dbReference type="AlphaFoldDB" id="A0A507R1J5"/>
<keyword evidence="3" id="KW-0560">Oxidoreductase</keyword>
<dbReference type="GO" id="GO:0018580">
    <property type="term" value="F:nitronate monooxygenase activity"/>
    <property type="evidence" value="ECO:0007669"/>
    <property type="project" value="InterPro"/>
</dbReference>
<evidence type="ECO:0000313" key="4">
    <source>
        <dbReference type="EMBL" id="TQB75245.1"/>
    </source>
</evidence>
<evidence type="ECO:0000256" key="1">
    <source>
        <dbReference type="ARBA" id="ARBA00022630"/>
    </source>
</evidence>
<dbReference type="PANTHER" id="PTHR32332">
    <property type="entry name" value="2-NITROPROPANE DIOXYGENASE"/>
    <property type="match status" value="1"/>
</dbReference>
<evidence type="ECO:0000256" key="2">
    <source>
        <dbReference type="ARBA" id="ARBA00022643"/>
    </source>
</evidence>
<evidence type="ECO:0000256" key="3">
    <source>
        <dbReference type="ARBA" id="ARBA00023002"/>
    </source>
</evidence>
<gene>
    <name evidence="4" type="ORF">MPDQ_003498</name>
</gene>